<dbReference type="SUPFAM" id="SSF53448">
    <property type="entry name" value="Nucleotide-diphospho-sugar transferases"/>
    <property type="match status" value="1"/>
</dbReference>
<dbReference type="EMBL" id="VSSQ01029265">
    <property type="protein sequence ID" value="MPM79320.1"/>
    <property type="molecule type" value="Genomic_DNA"/>
</dbReference>
<dbReference type="InterPro" id="IPR025877">
    <property type="entry name" value="MobA-like_NTP_Trfase"/>
</dbReference>
<dbReference type="Gene3D" id="3.90.550.10">
    <property type="entry name" value="Spore Coat Polysaccharide Biosynthesis Protein SpsA, Chain A"/>
    <property type="match status" value="1"/>
</dbReference>
<dbReference type="Pfam" id="PF12804">
    <property type="entry name" value="NTP_transf_3"/>
    <property type="match status" value="1"/>
</dbReference>
<evidence type="ECO:0000259" key="1">
    <source>
        <dbReference type="Pfam" id="PF12804"/>
    </source>
</evidence>
<dbReference type="AlphaFoldDB" id="A0A645CQE3"/>
<reference evidence="2" key="1">
    <citation type="submission" date="2019-08" db="EMBL/GenBank/DDBJ databases">
        <authorList>
            <person name="Kucharzyk K."/>
            <person name="Murdoch R.W."/>
            <person name="Higgins S."/>
            <person name="Loffler F."/>
        </authorList>
    </citation>
    <scope>NUCLEOTIDE SEQUENCE</scope>
</reference>
<name>A0A645CQE3_9ZZZZ</name>
<feature type="domain" description="MobA-like NTP transferase" evidence="1">
    <location>
        <begin position="5"/>
        <end position="161"/>
    </location>
</feature>
<dbReference type="InterPro" id="IPR029044">
    <property type="entry name" value="Nucleotide-diphossugar_trans"/>
</dbReference>
<accession>A0A645CQE3</accession>
<comment type="caution">
    <text evidence="2">The sequence shown here is derived from an EMBL/GenBank/DDBJ whole genome shotgun (WGS) entry which is preliminary data.</text>
</comment>
<dbReference type="GO" id="GO:0016779">
    <property type="term" value="F:nucleotidyltransferase activity"/>
    <property type="evidence" value="ECO:0007669"/>
    <property type="project" value="UniProtKB-ARBA"/>
</dbReference>
<evidence type="ECO:0000313" key="2">
    <source>
        <dbReference type="EMBL" id="MPM79320.1"/>
    </source>
</evidence>
<sequence>MRLGCVLLASGFARRFGSNKLLLPLQGGSPAQRALALFSPERFARRAVVSQFPEILELGRAAGWLALDNPEAAEGIASSLRRGLAAMEEMDGVLFAVCDQPWLSKASVDRLIDAFTAQPACITALSWAGERGNPVIFPRDLLRELAALTGDTGGSAVLRAHSGRLLLVEALSARELLDVDTPRDLDS</sequence>
<proteinExistence type="predicted"/>
<organism evidence="2">
    <name type="scientific">bioreactor metagenome</name>
    <dbReference type="NCBI Taxonomy" id="1076179"/>
    <lineage>
        <taxon>unclassified sequences</taxon>
        <taxon>metagenomes</taxon>
        <taxon>ecological metagenomes</taxon>
    </lineage>
</organism>
<protein>
    <submittedName>
        <fullName evidence="2">Purine catabolism protein PucB</fullName>
    </submittedName>
</protein>
<dbReference type="PANTHER" id="PTHR43777">
    <property type="entry name" value="MOLYBDENUM COFACTOR CYTIDYLYLTRANSFERASE"/>
    <property type="match status" value="1"/>
</dbReference>
<dbReference type="PANTHER" id="PTHR43777:SF1">
    <property type="entry name" value="MOLYBDENUM COFACTOR CYTIDYLYLTRANSFERASE"/>
    <property type="match status" value="1"/>
</dbReference>
<dbReference type="CDD" id="cd04182">
    <property type="entry name" value="GT_2_like_f"/>
    <property type="match status" value="1"/>
</dbReference>
<gene>
    <name evidence="2" type="primary">pucB_3</name>
    <name evidence="2" type="ORF">SDC9_126353</name>
</gene>